<dbReference type="WBParaSite" id="RSKR_0001069300.1">
    <property type="protein sequence ID" value="RSKR_0001069300.1"/>
    <property type="gene ID" value="RSKR_0001069300"/>
</dbReference>
<name>A0AC35UEB7_9BILA</name>
<proteinExistence type="predicted"/>
<dbReference type="Proteomes" id="UP000095286">
    <property type="component" value="Unplaced"/>
</dbReference>
<evidence type="ECO:0000313" key="2">
    <source>
        <dbReference type="WBParaSite" id="RSKR_0001069300.1"/>
    </source>
</evidence>
<reference evidence="2" key="1">
    <citation type="submission" date="2016-11" db="UniProtKB">
        <authorList>
            <consortium name="WormBaseParasite"/>
        </authorList>
    </citation>
    <scope>IDENTIFICATION</scope>
    <source>
        <strain evidence="2">KR3021</strain>
    </source>
</reference>
<sequence>MSYDPEEPVLAGKKFDISAKQSCYVGMPSFAYSHMEESLGKGNSGYRFDNYQPAKVVAEEMEEAVPEDQYFTLNIDDVFLSTYYVNKTFDYNPRDFRIFASCTEEVKLLGRYNDPIESYGDIFLIPSTKNAGSLYHVSLPTSDSFSKGSISILPVSQTGFINLNVIVYYDGILFSNTTQQYEVTFGQKQHYFSFFTSPDMNTNTTVTISSDIPVMISLSAPYSSTSASVPYCGSSCFNDYISFMPISSSSQMCDTLLTPPDQRLITSDFTTRLYLSPSNFNSNCDDVSTITIYDDVNNVDGVEKTLNVGDSTIISLQNKDAIAFSSYNGQKVAYRFGSIMDEDGITAFGHVAHYVPSVKEWLSGKSQFFTIGKHCYLEFYTDEDGSDPDLIKLDNRGLNAFKYDRTPLNFFGSTYIQFKVIIKSHGLHNFENDGNYISYVICKNVAGAFNSAGYLIGFNQRKN</sequence>
<evidence type="ECO:0000313" key="1">
    <source>
        <dbReference type="Proteomes" id="UP000095286"/>
    </source>
</evidence>
<protein>
    <submittedName>
        <fullName evidence="2">IgGFc_binding domain-containing protein</fullName>
    </submittedName>
</protein>
<organism evidence="1 2">
    <name type="scientific">Rhabditophanes sp. KR3021</name>
    <dbReference type="NCBI Taxonomy" id="114890"/>
    <lineage>
        <taxon>Eukaryota</taxon>
        <taxon>Metazoa</taxon>
        <taxon>Ecdysozoa</taxon>
        <taxon>Nematoda</taxon>
        <taxon>Chromadorea</taxon>
        <taxon>Rhabditida</taxon>
        <taxon>Tylenchina</taxon>
        <taxon>Panagrolaimomorpha</taxon>
        <taxon>Strongyloidoidea</taxon>
        <taxon>Alloionematidae</taxon>
        <taxon>Rhabditophanes</taxon>
    </lineage>
</organism>
<accession>A0AC35UEB7</accession>